<dbReference type="PANTHER" id="PTHR43311:SF1">
    <property type="entry name" value="GLUTAMYL-Q TRNA(ASP) SYNTHETASE"/>
    <property type="match status" value="1"/>
</dbReference>
<evidence type="ECO:0000256" key="8">
    <source>
        <dbReference type="RuleBase" id="RU363037"/>
    </source>
</evidence>
<evidence type="ECO:0000256" key="2">
    <source>
        <dbReference type="ARBA" id="ARBA00022723"/>
    </source>
</evidence>
<dbReference type="RefSeq" id="WP_188450030.1">
    <property type="nucleotide sequence ID" value="NZ_BMFO01000004.1"/>
</dbReference>
<evidence type="ECO:0000256" key="7">
    <source>
        <dbReference type="HAMAP-Rule" id="MF_01428"/>
    </source>
</evidence>
<dbReference type="InterPro" id="IPR014729">
    <property type="entry name" value="Rossmann-like_a/b/a_fold"/>
</dbReference>
<feature type="domain" description="Glutamyl/glutaminyl-tRNA synthetase class Ib catalytic" evidence="9">
    <location>
        <begin position="126"/>
        <end position="235"/>
    </location>
</feature>
<proteinExistence type="inferred from homology"/>
<keyword evidence="2" id="KW-0479">Metal-binding</keyword>
<dbReference type="InterPro" id="IPR049940">
    <property type="entry name" value="GluQ/Sye"/>
</dbReference>
<gene>
    <name evidence="7 10" type="primary">gluQ</name>
    <name evidence="10" type="ORF">GCM10010960_17580</name>
</gene>
<evidence type="ECO:0000313" key="10">
    <source>
        <dbReference type="EMBL" id="GGF96417.1"/>
    </source>
</evidence>
<keyword evidence="11" id="KW-1185">Reference proteome</keyword>
<feature type="short sequence motif" description="'KMSKS' region" evidence="7">
    <location>
        <begin position="227"/>
        <end position="231"/>
    </location>
</feature>
<dbReference type="PRINTS" id="PR00987">
    <property type="entry name" value="TRNASYNTHGLU"/>
</dbReference>
<dbReference type="SUPFAM" id="SSF52374">
    <property type="entry name" value="Nucleotidylyl transferase"/>
    <property type="match status" value="1"/>
</dbReference>
<feature type="binding site" evidence="7">
    <location>
        <position position="230"/>
    </location>
    <ligand>
        <name>ATP</name>
        <dbReference type="ChEBI" id="CHEBI:30616"/>
    </ligand>
</feature>
<dbReference type="GO" id="GO:0005524">
    <property type="term" value="F:ATP binding"/>
    <property type="evidence" value="ECO:0007669"/>
    <property type="project" value="UniProtKB-KW"/>
</dbReference>
<reference evidence="10" key="1">
    <citation type="journal article" date="2014" name="Int. J. Syst. Evol. Microbiol.">
        <title>Complete genome sequence of Corynebacterium casei LMG S-19264T (=DSM 44701T), isolated from a smear-ripened cheese.</title>
        <authorList>
            <consortium name="US DOE Joint Genome Institute (JGI-PGF)"/>
            <person name="Walter F."/>
            <person name="Albersmeier A."/>
            <person name="Kalinowski J."/>
            <person name="Ruckert C."/>
        </authorList>
    </citation>
    <scope>NUCLEOTIDE SEQUENCE</scope>
    <source>
        <strain evidence="10">CGMCC 1.12726</strain>
    </source>
</reference>
<dbReference type="Gene3D" id="3.40.50.620">
    <property type="entry name" value="HUPs"/>
    <property type="match status" value="1"/>
</dbReference>
<keyword evidence="6 7" id="KW-0030">Aminoacyl-tRNA synthetase</keyword>
<keyword evidence="8" id="KW-0648">Protein biosynthesis</keyword>
<evidence type="ECO:0000256" key="5">
    <source>
        <dbReference type="ARBA" id="ARBA00022840"/>
    </source>
</evidence>
<dbReference type="NCBIfam" id="TIGR03838">
    <property type="entry name" value="queuosine_YadB"/>
    <property type="match status" value="1"/>
</dbReference>
<dbReference type="HAMAP" id="MF_01428">
    <property type="entry name" value="Glu_Q_tRNA_synth"/>
    <property type="match status" value="1"/>
</dbReference>
<evidence type="ECO:0000256" key="3">
    <source>
        <dbReference type="ARBA" id="ARBA00022741"/>
    </source>
</evidence>
<reference evidence="10" key="2">
    <citation type="submission" date="2020-09" db="EMBL/GenBank/DDBJ databases">
        <authorList>
            <person name="Sun Q."/>
            <person name="Zhou Y."/>
        </authorList>
    </citation>
    <scope>NUCLEOTIDE SEQUENCE</scope>
    <source>
        <strain evidence="10">CGMCC 1.12726</strain>
    </source>
</reference>
<feature type="binding site" evidence="7">
    <location>
        <position position="46"/>
    </location>
    <ligand>
        <name>L-glutamate</name>
        <dbReference type="ChEBI" id="CHEBI:29985"/>
    </ligand>
</feature>
<dbReference type="NCBIfam" id="NF004314">
    <property type="entry name" value="PRK05710.1-3"/>
    <property type="match status" value="1"/>
</dbReference>
<dbReference type="PANTHER" id="PTHR43311">
    <property type="entry name" value="GLUTAMATE--TRNA LIGASE"/>
    <property type="match status" value="1"/>
</dbReference>
<dbReference type="Proteomes" id="UP000632858">
    <property type="component" value="Unassembled WGS sequence"/>
</dbReference>
<dbReference type="InterPro" id="IPR022380">
    <property type="entry name" value="Glu-Q_tRNA(Asp)_Synthase"/>
</dbReference>
<feature type="binding site" evidence="7">
    <location>
        <position position="171"/>
    </location>
    <ligand>
        <name>L-glutamate</name>
        <dbReference type="ChEBI" id="CHEBI:29985"/>
    </ligand>
</feature>
<dbReference type="GO" id="GO:0006424">
    <property type="term" value="P:glutamyl-tRNA aminoacylation"/>
    <property type="evidence" value="ECO:0007669"/>
    <property type="project" value="InterPro"/>
</dbReference>
<comment type="function">
    <text evidence="7">Catalyzes the tRNA-independent activation of glutamate in presence of ATP and the subsequent transfer of glutamate onto a tRNA(Asp). Glutamate is transferred on the 2-amino-5-(4,5-dihydroxy-2-cyclopenten-1-yl) moiety of the queuosine in the wobble position of the QUC anticodon.</text>
</comment>
<dbReference type="Pfam" id="PF00749">
    <property type="entry name" value="tRNA-synt_1c"/>
    <property type="match status" value="2"/>
</dbReference>
<feature type="domain" description="Glutamyl/glutaminyl-tRNA synthetase class Ib catalytic" evidence="9">
    <location>
        <begin position="9"/>
        <end position="111"/>
    </location>
</feature>
<dbReference type="GO" id="GO:0004818">
    <property type="term" value="F:glutamate-tRNA ligase activity"/>
    <property type="evidence" value="ECO:0007669"/>
    <property type="project" value="TreeGrafter"/>
</dbReference>
<evidence type="ECO:0000256" key="6">
    <source>
        <dbReference type="ARBA" id="ARBA00023146"/>
    </source>
</evidence>
<dbReference type="EMBL" id="BMFO01000004">
    <property type="protein sequence ID" value="GGF96417.1"/>
    <property type="molecule type" value="Genomic_DNA"/>
</dbReference>
<keyword evidence="5 7" id="KW-0067">ATP-binding</keyword>
<evidence type="ECO:0000313" key="11">
    <source>
        <dbReference type="Proteomes" id="UP000632858"/>
    </source>
</evidence>
<protein>
    <recommendedName>
        <fullName evidence="7">Glutamyl-Q tRNA(Asp) synthetase</fullName>
        <shortName evidence="7">Glu-Q-RSs</shortName>
        <ecNumber evidence="7">6.1.1.-</ecNumber>
    </recommendedName>
</protein>
<dbReference type="EC" id="6.1.1.-" evidence="7"/>
<accession>A0A917FRI2</accession>
<feature type="short sequence motif" description="'HIGH' region" evidence="7">
    <location>
        <begin position="13"/>
        <end position="23"/>
    </location>
</feature>
<dbReference type="GO" id="GO:0005829">
    <property type="term" value="C:cytosol"/>
    <property type="evidence" value="ECO:0007669"/>
    <property type="project" value="TreeGrafter"/>
</dbReference>
<comment type="caution">
    <text evidence="10">The sequence shown here is derived from an EMBL/GenBank/DDBJ whole genome shotgun (WGS) entry which is preliminary data.</text>
</comment>
<dbReference type="GO" id="GO:0008270">
    <property type="term" value="F:zinc ion binding"/>
    <property type="evidence" value="ECO:0007669"/>
    <property type="project" value="InterPro"/>
</dbReference>
<comment type="similarity">
    <text evidence="7">Belongs to the class-I aminoacyl-tRNA synthetase family. GluQ subfamily.</text>
</comment>
<dbReference type="Gene3D" id="3.90.800.10">
    <property type="entry name" value="Glutamyl-tRNA Synthetase, Domain 3"/>
    <property type="match status" value="1"/>
</dbReference>
<evidence type="ECO:0000259" key="9">
    <source>
        <dbReference type="Pfam" id="PF00749"/>
    </source>
</evidence>
<evidence type="ECO:0000256" key="1">
    <source>
        <dbReference type="ARBA" id="ARBA00022598"/>
    </source>
</evidence>
<dbReference type="InterPro" id="IPR000924">
    <property type="entry name" value="Glu/Gln-tRNA-synth"/>
</dbReference>
<comment type="caution">
    <text evidence="7">Lacks conserved residue(s) required for the propagation of feature annotation.</text>
</comment>
<keyword evidence="4" id="KW-0862">Zinc</keyword>
<sequence length="292" mass="31753">MTQTSPPRGRFAPSPTGPLHLGSLVAALGSYLMAKSHSGQWLIRVEDIDPPREIAGMARRQLDELARFGLESDEPVLYQSGRSMHYDAALARLLADGKAFYCSCTRTQLAAAGGIHRACVAPVDPRHAAIRLRVPDAEIGFDDLLYGRQMQRLDEAVGDVVLKRADGLYAYQLAVVVDDALQGITQVVRGADLLDSTPRQIFLQRQLGYPQPEYAHIPLVLDVGGHKLSKSHWAAALADEDRFEAFRAAWRHLGQDAAVLARGRPMAANLAAAVAHFDHAALAVTVTARARP</sequence>
<feature type="binding site" evidence="7">
    <location>
        <position position="189"/>
    </location>
    <ligand>
        <name>L-glutamate</name>
        <dbReference type="ChEBI" id="CHEBI:29985"/>
    </ligand>
</feature>
<feature type="binding site" evidence="7">
    <location>
        <begin position="10"/>
        <end position="14"/>
    </location>
    <ligand>
        <name>L-glutamate</name>
        <dbReference type="ChEBI" id="CHEBI:29985"/>
    </ligand>
</feature>
<keyword evidence="1 7" id="KW-0436">Ligase</keyword>
<dbReference type="GO" id="GO:0006400">
    <property type="term" value="P:tRNA modification"/>
    <property type="evidence" value="ECO:0007669"/>
    <property type="project" value="InterPro"/>
</dbReference>
<name>A0A917FRI2_9GAMM</name>
<dbReference type="InterPro" id="IPR020058">
    <property type="entry name" value="Glu/Gln-tRNA-synth_Ib_cat-dom"/>
</dbReference>
<dbReference type="AlphaFoldDB" id="A0A917FRI2"/>
<keyword evidence="3 7" id="KW-0547">Nucleotide-binding</keyword>
<organism evidence="10 11">
    <name type="scientific">Arenimonas maotaiensis</name>
    <dbReference type="NCBI Taxonomy" id="1446479"/>
    <lineage>
        <taxon>Bacteria</taxon>
        <taxon>Pseudomonadati</taxon>
        <taxon>Pseudomonadota</taxon>
        <taxon>Gammaproteobacteria</taxon>
        <taxon>Lysobacterales</taxon>
        <taxon>Lysobacteraceae</taxon>
        <taxon>Arenimonas</taxon>
    </lineage>
</organism>
<evidence type="ECO:0000256" key="4">
    <source>
        <dbReference type="ARBA" id="ARBA00022833"/>
    </source>
</evidence>